<evidence type="ECO:0000259" key="15">
    <source>
        <dbReference type="PROSITE" id="PS51362"/>
    </source>
</evidence>
<evidence type="ECO:0000256" key="1">
    <source>
        <dbReference type="ARBA" id="ARBA00002588"/>
    </source>
</evidence>
<evidence type="ECO:0000256" key="7">
    <source>
        <dbReference type="ARBA" id="ARBA00022702"/>
    </source>
</evidence>
<keyword evidence="8 14" id="KW-0732">Signal</keyword>
<dbReference type="Gene3D" id="2.60.120.970">
    <property type="match status" value="1"/>
</dbReference>
<dbReference type="InterPro" id="IPR029034">
    <property type="entry name" value="Cystine-knot_cytokine"/>
</dbReference>
<evidence type="ECO:0000256" key="6">
    <source>
        <dbReference type="ARBA" id="ARBA00022685"/>
    </source>
</evidence>
<comment type="similarity">
    <text evidence="3 13">Belongs to the TGF-beta family.</text>
</comment>
<keyword evidence="17" id="KW-1185">Reference proteome</keyword>
<keyword evidence="9 12" id="KW-0339">Growth factor</keyword>
<evidence type="ECO:0000256" key="4">
    <source>
        <dbReference type="ARBA" id="ARBA00019280"/>
    </source>
</evidence>
<dbReference type="SMART" id="SM00204">
    <property type="entry name" value="TGFB"/>
    <property type="match status" value="1"/>
</dbReference>
<dbReference type="GO" id="GO:0005615">
    <property type="term" value="C:extracellular space"/>
    <property type="evidence" value="ECO:0007669"/>
    <property type="project" value="TreeGrafter"/>
</dbReference>
<sequence>MMWFTATLLLVTVQSPLRTNACEDTDLSRNAVLHFFKEEVLDSLGLTEPPIKQPSQREYPGHPAYKRVRRDTKAEERSLQMDTSQVILLPSTDCSCASSEGHGAPKDSRHLTYSFHPSENTVKQAVISAHFWFFKGKDLADQQTTNGSDVIFIISGDQQPLEAAERPEWWSDDGWAVYQFNKHIQHQLTRGPFIVDIHCQSCSCHSNPDKIPFLQLQTRAKRSDRSRRSMIPWSPTAIDLLQRPSPDKVLNNCHLTEVNISFQELGWDNWIVHPKSFTFQYCHGNCSTLDQMATILGLKQCCVPVPGTMKSLRFRTTSDGGYSFKYETLPNIIAEECTCL</sequence>
<dbReference type="PANTHER" id="PTHR11848">
    <property type="entry name" value="TGF-BETA FAMILY"/>
    <property type="match status" value="1"/>
</dbReference>
<dbReference type="GO" id="GO:0008083">
    <property type="term" value="F:growth factor activity"/>
    <property type="evidence" value="ECO:0007669"/>
    <property type="project" value="UniProtKB-KW"/>
</dbReference>
<reference evidence="16" key="2">
    <citation type="submission" date="2025-08" db="UniProtKB">
        <authorList>
            <consortium name="Ensembl"/>
        </authorList>
    </citation>
    <scope>IDENTIFICATION</scope>
</reference>
<dbReference type="AlphaFoldDB" id="A0A8C4SXU1"/>
<reference evidence="16" key="1">
    <citation type="submission" date="2021-06" db="EMBL/GenBank/DDBJ databases">
        <authorList>
            <consortium name="Wellcome Sanger Institute Data Sharing"/>
        </authorList>
    </citation>
    <scope>NUCLEOTIDE SEQUENCE [LARGE SCALE GENOMIC DNA]</scope>
</reference>
<evidence type="ECO:0000256" key="3">
    <source>
        <dbReference type="ARBA" id="ARBA00006656"/>
    </source>
</evidence>
<comment type="subcellular location">
    <subcellularLocation>
        <location evidence="2">Secreted</location>
    </subcellularLocation>
</comment>
<dbReference type="GO" id="GO:0005179">
    <property type="term" value="F:hormone activity"/>
    <property type="evidence" value="ECO:0007669"/>
    <property type="project" value="UniProtKB-KW"/>
</dbReference>
<dbReference type="InterPro" id="IPR017175">
    <property type="entry name" value="Inhibin_asu"/>
</dbReference>
<dbReference type="GeneTree" id="ENSGT00390000005935"/>
<dbReference type="GO" id="GO:0005125">
    <property type="term" value="F:cytokine activity"/>
    <property type="evidence" value="ECO:0007669"/>
    <property type="project" value="TreeGrafter"/>
</dbReference>
<keyword evidence="6" id="KW-0165">Cleavage on pair of basic residues</keyword>
<dbReference type="InterPro" id="IPR001839">
    <property type="entry name" value="TGF-b_C"/>
</dbReference>
<evidence type="ECO:0000313" key="16">
    <source>
        <dbReference type="Ensembl" id="ENSECRP00000023174.1"/>
    </source>
</evidence>
<name>A0A8C4SXU1_ERPCA</name>
<keyword evidence="11" id="KW-0325">Glycoprotein</keyword>
<keyword evidence="10" id="KW-1015">Disulfide bond</keyword>
<comment type="function">
    <text evidence="1">Inhibins and activins inhibit and activate, respectively, the secretion of follitropin by the pituitary gland. Inhibins/activins are involved in regulating a number of diverse functions such as hypothalamic and pituitary hormone secretion, gonadal hormone secretion, germ cell development and maturation, erythroid differentiation, insulin secretion, nerve cell survival, embryonic axial development or bone growth, depending on their subunit composition. Inhibins appear to oppose the functions of activins.</text>
</comment>
<dbReference type="PRINTS" id="PR00669">
    <property type="entry name" value="INHIBINA"/>
</dbReference>
<evidence type="ECO:0000256" key="13">
    <source>
        <dbReference type="RuleBase" id="RU000354"/>
    </source>
</evidence>
<organism evidence="16 17">
    <name type="scientific">Erpetoichthys calabaricus</name>
    <name type="common">Rope fish</name>
    <name type="synonym">Calamoichthys calabaricus</name>
    <dbReference type="NCBI Taxonomy" id="27687"/>
    <lineage>
        <taxon>Eukaryota</taxon>
        <taxon>Metazoa</taxon>
        <taxon>Chordata</taxon>
        <taxon>Craniata</taxon>
        <taxon>Vertebrata</taxon>
        <taxon>Euteleostomi</taxon>
        <taxon>Actinopterygii</taxon>
        <taxon>Polypteriformes</taxon>
        <taxon>Polypteridae</taxon>
        <taxon>Erpetoichthys</taxon>
    </lineage>
</organism>
<evidence type="ECO:0000256" key="5">
    <source>
        <dbReference type="ARBA" id="ARBA00022525"/>
    </source>
</evidence>
<accession>A0A8C4SXU1</accession>
<dbReference type="InterPro" id="IPR015615">
    <property type="entry name" value="TGF-beta-rel"/>
</dbReference>
<keyword evidence="7 12" id="KW-0372">Hormone</keyword>
<protein>
    <recommendedName>
        <fullName evidence="4 12">Inhibin alpha chain</fullName>
    </recommendedName>
</protein>
<dbReference type="PANTHER" id="PTHR11848:SF117">
    <property type="entry name" value="INHIBIN ALPHA CHAIN"/>
    <property type="match status" value="1"/>
</dbReference>
<dbReference type="Proteomes" id="UP000694620">
    <property type="component" value="Chromosome 8"/>
</dbReference>
<proteinExistence type="inferred from homology"/>
<evidence type="ECO:0000313" key="17">
    <source>
        <dbReference type="Proteomes" id="UP000694620"/>
    </source>
</evidence>
<dbReference type="PROSITE" id="PS51362">
    <property type="entry name" value="TGF_BETA_2"/>
    <property type="match status" value="1"/>
</dbReference>
<dbReference type="PIRSF" id="PIRSF037328">
    <property type="entry name" value="Inhibin_alpha_subunit"/>
    <property type="match status" value="1"/>
</dbReference>
<evidence type="ECO:0000256" key="11">
    <source>
        <dbReference type="ARBA" id="ARBA00023180"/>
    </source>
</evidence>
<evidence type="ECO:0000256" key="12">
    <source>
        <dbReference type="PIRNR" id="PIRNR037328"/>
    </source>
</evidence>
<evidence type="ECO:0000256" key="8">
    <source>
        <dbReference type="ARBA" id="ARBA00022729"/>
    </source>
</evidence>
<feature type="domain" description="TGF-beta family profile" evidence="15">
    <location>
        <begin position="225"/>
        <end position="340"/>
    </location>
</feature>
<dbReference type="Ensembl" id="ENSECRT00000023678.1">
    <property type="protein sequence ID" value="ENSECRP00000023174.1"/>
    <property type="gene ID" value="ENSECRG00000015694.1"/>
</dbReference>
<evidence type="ECO:0000256" key="2">
    <source>
        <dbReference type="ARBA" id="ARBA00004613"/>
    </source>
</evidence>
<dbReference type="InterPro" id="IPR017948">
    <property type="entry name" value="TGFb_CS"/>
</dbReference>
<evidence type="ECO:0000256" key="9">
    <source>
        <dbReference type="ARBA" id="ARBA00023030"/>
    </source>
</evidence>
<dbReference type="Pfam" id="PF00019">
    <property type="entry name" value="TGF_beta"/>
    <property type="match status" value="1"/>
</dbReference>
<evidence type="ECO:0000256" key="14">
    <source>
        <dbReference type="SAM" id="SignalP"/>
    </source>
</evidence>
<dbReference type="SUPFAM" id="SSF57501">
    <property type="entry name" value="Cystine-knot cytokines"/>
    <property type="match status" value="1"/>
</dbReference>
<dbReference type="Gene3D" id="2.10.90.10">
    <property type="entry name" value="Cystine-knot cytokines"/>
    <property type="match status" value="1"/>
</dbReference>
<evidence type="ECO:0000256" key="10">
    <source>
        <dbReference type="ARBA" id="ARBA00023157"/>
    </source>
</evidence>
<feature type="signal peptide" evidence="14">
    <location>
        <begin position="1"/>
        <end position="21"/>
    </location>
</feature>
<reference evidence="16" key="3">
    <citation type="submission" date="2025-09" db="UniProtKB">
        <authorList>
            <consortium name="Ensembl"/>
        </authorList>
    </citation>
    <scope>IDENTIFICATION</scope>
</reference>
<keyword evidence="5 12" id="KW-0964">Secreted</keyword>
<feature type="chain" id="PRO_5034505787" description="Inhibin alpha chain" evidence="14">
    <location>
        <begin position="22"/>
        <end position="340"/>
    </location>
</feature>
<dbReference type="PROSITE" id="PS00250">
    <property type="entry name" value="TGF_BETA_1"/>
    <property type="match status" value="1"/>
</dbReference>